<dbReference type="Proteomes" id="UP001175211">
    <property type="component" value="Unassembled WGS sequence"/>
</dbReference>
<protein>
    <recommendedName>
        <fullName evidence="3">F-box domain-containing protein</fullName>
    </recommendedName>
</protein>
<dbReference type="SUPFAM" id="SSF52047">
    <property type="entry name" value="RNI-like"/>
    <property type="match status" value="1"/>
</dbReference>
<keyword evidence="2" id="KW-1185">Reference proteome</keyword>
<dbReference type="InterPro" id="IPR032675">
    <property type="entry name" value="LRR_dom_sf"/>
</dbReference>
<gene>
    <name evidence="1" type="ORF">EV420DRAFT_1473261</name>
</gene>
<evidence type="ECO:0000313" key="1">
    <source>
        <dbReference type="EMBL" id="KAK0470175.1"/>
    </source>
</evidence>
<accession>A0AA39U946</accession>
<dbReference type="EMBL" id="JAUEPS010000001">
    <property type="protein sequence ID" value="KAK0470175.1"/>
    <property type="molecule type" value="Genomic_DNA"/>
</dbReference>
<reference evidence="1" key="1">
    <citation type="submission" date="2023-06" db="EMBL/GenBank/DDBJ databases">
        <authorList>
            <consortium name="Lawrence Berkeley National Laboratory"/>
            <person name="Ahrendt S."/>
            <person name="Sahu N."/>
            <person name="Indic B."/>
            <person name="Wong-Bajracharya J."/>
            <person name="Merenyi Z."/>
            <person name="Ke H.-M."/>
            <person name="Monk M."/>
            <person name="Kocsube S."/>
            <person name="Drula E."/>
            <person name="Lipzen A."/>
            <person name="Balint B."/>
            <person name="Henrissat B."/>
            <person name="Andreopoulos B."/>
            <person name="Martin F.M."/>
            <person name="Harder C.B."/>
            <person name="Rigling D."/>
            <person name="Ford K.L."/>
            <person name="Foster G.D."/>
            <person name="Pangilinan J."/>
            <person name="Papanicolaou A."/>
            <person name="Barry K."/>
            <person name="LaButti K."/>
            <person name="Viragh M."/>
            <person name="Koriabine M."/>
            <person name="Yan M."/>
            <person name="Riley R."/>
            <person name="Champramary S."/>
            <person name="Plett K.L."/>
            <person name="Tsai I.J."/>
            <person name="Slot J."/>
            <person name="Sipos G."/>
            <person name="Plett J."/>
            <person name="Nagy L.G."/>
            <person name="Grigoriev I.V."/>
        </authorList>
    </citation>
    <scope>NUCLEOTIDE SEQUENCE</scope>
    <source>
        <strain evidence="1">CCBAS 213</strain>
    </source>
</reference>
<dbReference type="GeneID" id="85352661"/>
<evidence type="ECO:0000313" key="2">
    <source>
        <dbReference type="Proteomes" id="UP001175211"/>
    </source>
</evidence>
<comment type="caution">
    <text evidence="1">The sequence shown here is derived from an EMBL/GenBank/DDBJ whole genome shotgun (WGS) entry which is preliminary data.</text>
</comment>
<organism evidence="1 2">
    <name type="scientific">Armillaria tabescens</name>
    <name type="common">Ringless honey mushroom</name>
    <name type="synonym">Agaricus tabescens</name>
    <dbReference type="NCBI Taxonomy" id="1929756"/>
    <lineage>
        <taxon>Eukaryota</taxon>
        <taxon>Fungi</taxon>
        <taxon>Dikarya</taxon>
        <taxon>Basidiomycota</taxon>
        <taxon>Agaricomycotina</taxon>
        <taxon>Agaricomycetes</taxon>
        <taxon>Agaricomycetidae</taxon>
        <taxon>Agaricales</taxon>
        <taxon>Marasmiineae</taxon>
        <taxon>Physalacriaceae</taxon>
        <taxon>Desarmillaria</taxon>
    </lineage>
</organism>
<name>A0AA39U946_ARMTA</name>
<dbReference type="Gene3D" id="3.80.10.10">
    <property type="entry name" value="Ribonuclease Inhibitor"/>
    <property type="match status" value="1"/>
</dbReference>
<dbReference type="AlphaFoldDB" id="A0AA39U946"/>
<sequence>MSTVLQASRAKECWFVDIVTLGCSETARQDCQQCQWHSVDLSDAVIAETSLPTTTIHLLALRPAQLSLLKLLHPPRMHSCTHCGNICPSIYPYTDTEDAEIFNRLRLNIFPSQTDAARLKSDITFLEEEIRDLNSLLDKLWHEKQMREKAKEIRQSLLSPIRRIPLEIWAEIFLYAIPEPLPFLDFKGNLIAEMDSDITTMDSPWLLTHVSSYWRKLAISIPSLWATVSLTPDITPQQEALVRLQLARSQDCPLHLQLRIEEYDSEDIGHLRTLLFPLFHRCATLELATPNTAIIETLCCHPAGLPSLRTLTIRRVSGAQPDNSKMHDERVNVFMKSLHLRAVNADFSLVELSLPLTKLRSLVRVPLATFEQIQDIVNAAPELEHLEFSFVEMGSGLSIPRCEGLPMITHNRLRRLHLSTTPSEILSSLKLPALRRLSLEEGGFMNGRMETLLEFLRRSGCVLDDLTIMHTQDIFPLLRAVLEHSSHTLTRLAITVPWGTAQDIYRLLTLTPGLELMPNLQKLSVQDWPDYVPTGMTTFFGPGPNSRSFYEMVWSRRSRLNFVSLFSRELHSLTPELEAHVSRLQERGITVELFGVSYSTRRRIFP</sequence>
<proteinExistence type="predicted"/>
<evidence type="ECO:0008006" key="3">
    <source>
        <dbReference type="Google" id="ProtNLM"/>
    </source>
</evidence>
<dbReference type="RefSeq" id="XP_060339968.1">
    <property type="nucleotide sequence ID" value="XM_060469113.1"/>
</dbReference>